<comment type="catalytic activity">
    <reaction evidence="12">
        <text>(R)-2-hydroxyglutarate + NAD(+) = 2-oxoglutarate + NADH + H(+)</text>
        <dbReference type="Rhea" id="RHEA:49612"/>
        <dbReference type="ChEBI" id="CHEBI:15378"/>
        <dbReference type="ChEBI" id="CHEBI:15801"/>
        <dbReference type="ChEBI" id="CHEBI:16810"/>
        <dbReference type="ChEBI" id="CHEBI:57540"/>
        <dbReference type="ChEBI" id="CHEBI:57945"/>
        <dbReference type="EC" id="1.1.1.399"/>
    </reaction>
</comment>
<evidence type="ECO:0000313" key="17">
    <source>
        <dbReference type="Proteomes" id="UP000218172"/>
    </source>
</evidence>
<dbReference type="GO" id="GO:0051287">
    <property type="term" value="F:NAD binding"/>
    <property type="evidence" value="ECO:0007669"/>
    <property type="project" value="InterPro"/>
</dbReference>
<dbReference type="PROSITE" id="PS00065">
    <property type="entry name" value="D_2_HYDROXYACID_DH_1"/>
    <property type="match status" value="1"/>
</dbReference>
<comment type="pathway">
    <text evidence="2">Amino-acid biosynthesis; L-serine biosynthesis; L-serine from 3-phospho-D-glycerate: step 1/3.</text>
</comment>
<dbReference type="EMBL" id="NVQR01000140">
    <property type="protein sequence ID" value="PCH59005.1"/>
    <property type="molecule type" value="Genomic_DNA"/>
</dbReference>
<dbReference type="GO" id="GO:0004617">
    <property type="term" value="F:phosphoglycerate dehydrogenase activity"/>
    <property type="evidence" value="ECO:0007669"/>
    <property type="project" value="UniProtKB-EC"/>
</dbReference>
<evidence type="ECO:0000256" key="14">
    <source>
        <dbReference type="RuleBase" id="RU003719"/>
    </source>
</evidence>
<evidence type="ECO:0000256" key="12">
    <source>
        <dbReference type="ARBA" id="ARBA00048126"/>
    </source>
</evidence>
<dbReference type="CDD" id="cd04901">
    <property type="entry name" value="ACT_3PGDH"/>
    <property type="match status" value="1"/>
</dbReference>
<feature type="domain" description="ACT" evidence="15">
    <location>
        <begin position="324"/>
        <end position="392"/>
    </location>
</feature>
<reference evidence="17" key="1">
    <citation type="submission" date="2017-08" db="EMBL/GenBank/DDBJ databases">
        <title>A dynamic microbial community with high functional redundancy inhabits the cold, oxic subseafloor aquifer.</title>
        <authorList>
            <person name="Tully B.J."/>
            <person name="Wheat C.G."/>
            <person name="Glazer B.T."/>
            <person name="Huber J.A."/>
        </authorList>
    </citation>
    <scope>NUCLEOTIDE SEQUENCE [LARGE SCALE GENOMIC DNA]</scope>
</reference>
<dbReference type="InterPro" id="IPR050857">
    <property type="entry name" value="D-2-hydroxyacid_DH"/>
</dbReference>
<dbReference type="PROSITE" id="PS51671">
    <property type="entry name" value="ACT"/>
    <property type="match status" value="1"/>
</dbReference>
<dbReference type="InterPro" id="IPR002912">
    <property type="entry name" value="ACT_dom"/>
</dbReference>
<dbReference type="AlphaFoldDB" id="A0A2A4MFX5"/>
<proteinExistence type="inferred from homology"/>
<accession>A0A2A4MFX5</accession>
<dbReference type="SUPFAM" id="SSF51735">
    <property type="entry name" value="NAD(P)-binding Rossmann-fold domains"/>
    <property type="match status" value="1"/>
</dbReference>
<comment type="catalytic activity">
    <reaction evidence="13">
        <text>(2R)-3-phosphoglycerate + NAD(+) = 3-phosphooxypyruvate + NADH + H(+)</text>
        <dbReference type="Rhea" id="RHEA:12641"/>
        <dbReference type="ChEBI" id="CHEBI:15378"/>
        <dbReference type="ChEBI" id="CHEBI:18110"/>
        <dbReference type="ChEBI" id="CHEBI:57540"/>
        <dbReference type="ChEBI" id="CHEBI:57945"/>
        <dbReference type="ChEBI" id="CHEBI:58272"/>
        <dbReference type="EC" id="1.1.1.95"/>
    </reaction>
</comment>
<dbReference type="PANTHER" id="PTHR42789">
    <property type="entry name" value="D-ISOMER SPECIFIC 2-HYDROXYACID DEHYDROGENASE FAMILY PROTEIN (AFU_ORTHOLOGUE AFUA_6G10090)"/>
    <property type="match status" value="1"/>
</dbReference>
<protein>
    <recommendedName>
        <fullName evidence="6">D-3-phosphoglycerate dehydrogenase</fullName>
        <ecNumber evidence="4">1.1.1.399</ecNumber>
        <ecNumber evidence="5">1.1.1.95</ecNumber>
    </recommendedName>
    <alternativeName>
        <fullName evidence="11">2-oxoglutarate reductase</fullName>
    </alternativeName>
</protein>
<dbReference type="InterPro" id="IPR029752">
    <property type="entry name" value="D-isomer_DH_CS1"/>
</dbReference>
<organism evidence="16 17">
    <name type="scientific">SAR86 cluster bacterium</name>
    <dbReference type="NCBI Taxonomy" id="2030880"/>
    <lineage>
        <taxon>Bacteria</taxon>
        <taxon>Pseudomonadati</taxon>
        <taxon>Pseudomonadota</taxon>
        <taxon>Gammaproteobacteria</taxon>
        <taxon>SAR86 cluster</taxon>
    </lineage>
</organism>
<dbReference type="EC" id="1.1.1.399" evidence="4"/>
<name>A0A2A4MFX5_9GAMM</name>
<dbReference type="CDD" id="cd12174">
    <property type="entry name" value="PGDH_like_3"/>
    <property type="match status" value="1"/>
</dbReference>
<evidence type="ECO:0000256" key="4">
    <source>
        <dbReference type="ARBA" id="ARBA00013001"/>
    </source>
</evidence>
<sequence length="392" mass="41943">MYKVQTFNAIASKGLQRLSADQYQVSADITDGDAIMLRSQKLDASILSPQLKAIARAGAGVNNVPVDACSDQGVVVFNTPGANANAVKELVLCGLLLSSRGILPGIGFVNSQTDTDYQQLAKLMEKEKKQFKGGEIQGKTIGVVGLGAIGSLVAEMAISLGMKVQGYDPALSVEAAWRLPSQVKRIENLSALFASSDFISLHLPVLDATRNLINADLLSAIKPDCCLLNFSRDEIVDSTALLAALDADRLRMYVSDFPRAELRNRSNAISMPHIGASTAEAEENCSIMAADQLKDFLENGNIKNSVNYPAAHLDRAANAEAGTRLAISNKNVPNMLGQILSILADQNINVIDMLNKSRNDIAYTLIDLETVPNQATLSAITAIDDVTKVTLL</sequence>
<dbReference type="Pfam" id="PF02826">
    <property type="entry name" value="2-Hacid_dh_C"/>
    <property type="match status" value="1"/>
</dbReference>
<dbReference type="Pfam" id="PF00389">
    <property type="entry name" value="2-Hacid_dh"/>
    <property type="match status" value="1"/>
</dbReference>
<evidence type="ECO:0000313" key="16">
    <source>
        <dbReference type="EMBL" id="PCH59005.1"/>
    </source>
</evidence>
<dbReference type="SUPFAM" id="SSF52283">
    <property type="entry name" value="Formate/glycerate dehydrogenase catalytic domain-like"/>
    <property type="match status" value="1"/>
</dbReference>
<dbReference type="Proteomes" id="UP000218172">
    <property type="component" value="Unassembled WGS sequence"/>
</dbReference>
<comment type="similarity">
    <text evidence="3 14">Belongs to the D-isomer specific 2-hydroxyacid dehydrogenase family.</text>
</comment>
<keyword evidence="8 14" id="KW-0560">Oxidoreductase</keyword>
<evidence type="ECO:0000256" key="9">
    <source>
        <dbReference type="ARBA" id="ARBA00023027"/>
    </source>
</evidence>
<evidence type="ECO:0000256" key="10">
    <source>
        <dbReference type="ARBA" id="ARBA00023299"/>
    </source>
</evidence>
<dbReference type="GO" id="GO:0006564">
    <property type="term" value="P:L-serine biosynthetic process"/>
    <property type="evidence" value="ECO:0007669"/>
    <property type="project" value="UniProtKB-KW"/>
</dbReference>
<comment type="function">
    <text evidence="1">Catalyzes the reversible oxidation of 3-phospho-D-glycerate to 3-phosphonooxypyruvate, the first step of the phosphorylated L-serine biosynthesis pathway. Also catalyzes the reversible oxidation of 2-hydroxyglutarate to 2-oxoglutarate.</text>
</comment>
<evidence type="ECO:0000256" key="2">
    <source>
        <dbReference type="ARBA" id="ARBA00005216"/>
    </source>
</evidence>
<evidence type="ECO:0000256" key="7">
    <source>
        <dbReference type="ARBA" id="ARBA00022605"/>
    </source>
</evidence>
<dbReference type="UniPathway" id="UPA00135">
    <property type="reaction ID" value="UER00196"/>
</dbReference>
<keyword evidence="9" id="KW-0520">NAD</keyword>
<evidence type="ECO:0000256" key="8">
    <source>
        <dbReference type="ARBA" id="ARBA00023002"/>
    </source>
</evidence>
<evidence type="ECO:0000256" key="1">
    <source>
        <dbReference type="ARBA" id="ARBA00003800"/>
    </source>
</evidence>
<evidence type="ECO:0000256" key="13">
    <source>
        <dbReference type="ARBA" id="ARBA00048731"/>
    </source>
</evidence>
<dbReference type="EC" id="1.1.1.95" evidence="5"/>
<dbReference type="InterPro" id="IPR029753">
    <property type="entry name" value="D-isomer_DH_CS"/>
</dbReference>
<gene>
    <name evidence="16" type="ORF">COC19_07870</name>
</gene>
<dbReference type="SUPFAM" id="SSF55021">
    <property type="entry name" value="ACT-like"/>
    <property type="match status" value="1"/>
</dbReference>
<comment type="caution">
    <text evidence="16">The sequence shown here is derived from an EMBL/GenBank/DDBJ whole genome shotgun (WGS) entry which is preliminary data.</text>
</comment>
<dbReference type="InterPro" id="IPR045865">
    <property type="entry name" value="ACT-like_dom_sf"/>
</dbReference>
<evidence type="ECO:0000256" key="6">
    <source>
        <dbReference type="ARBA" id="ARBA00021582"/>
    </source>
</evidence>
<dbReference type="Gene3D" id="3.40.50.720">
    <property type="entry name" value="NAD(P)-binding Rossmann-like Domain"/>
    <property type="match status" value="2"/>
</dbReference>
<keyword evidence="7" id="KW-0028">Amino-acid biosynthesis</keyword>
<dbReference type="PROSITE" id="PS00670">
    <property type="entry name" value="D_2_HYDROXYACID_DH_2"/>
    <property type="match status" value="1"/>
</dbReference>
<evidence type="ECO:0000256" key="3">
    <source>
        <dbReference type="ARBA" id="ARBA00005854"/>
    </source>
</evidence>
<dbReference type="InterPro" id="IPR006140">
    <property type="entry name" value="D-isomer_DH_NAD-bd"/>
</dbReference>
<dbReference type="InterPro" id="IPR036291">
    <property type="entry name" value="NAD(P)-bd_dom_sf"/>
</dbReference>
<keyword evidence="10" id="KW-0718">Serine biosynthesis</keyword>
<dbReference type="Gene3D" id="3.30.70.260">
    <property type="match status" value="1"/>
</dbReference>
<evidence type="ECO:0000259" key="15">
    <source>
        <dbReference type="PROSITE" id="PS51671"/>
    </source>
</evidence>
<dbReference type="InterPro" id="IPR006139">
    <property type="entry name" value="D-isomer_2_OHA_DH_cat_dom"/>
</dbReference>
<evidence type="ECO:0000256" key="5">
    <source>
        <dbReference type="ARBA" id="ARBA00013143"/>
    </source>
</evidence>
<dbReference type="PANTHER" id="PTHR42789:SF1">
    <property type="entry name" value="D-ISOMER SPECIFIC 2-HYDROXYACID DEHYDROGENASE FAMILY PROTEIN (AFU_ORTHOLOGUE AFUA_6G10090)"/>
    <property type="match status" value="1"/>
</dbReference>
<evidence type="ECO:0000256" key="11">
    <source>
        <dbReference type="ARBA" id="ARBA00030455"/>
    </source>
</evidence>